<gene>
    <name evidence="3" type="ORF">RFI_09959</name>
</gene>
<comment type="caution">
    <text evidence="3">The sequence shown here is derived from an EMBL/GenBank/DDBJ whole genome shotgun (WGS) entry which is preliminary data.</text>
</comment>
<dbReference type="InterPro" id="IPR013780">
    <property type="entry name" value="Glyco_hydro_b"/>
</dbReference>
<dbReference type="InterPro" id="IPR048395">
    <property type="entry name" value="Glyco_hydro_31_C"/>
</dbReference>
<feature type="domain" description="Glycosyl hydrolase family 31 C-terminal" evidence="2">
    <location>
        <begin position="367"/>
        <end position="458"/>
    </location>
</feature>
<dbReference type="Gene3D" id="3.20.20.80">
    <property type="entry name" value="Glycosidases"/>
    <property type="match status" value="1"/>
</dbReference>
<proteinExistence type="predicted"/>
<evidence type="ECO:0000256" key="1">
    <source>
        <dbReference type="SAM" id="Phobius"/>
    </source>
</evidence>
<accession>X6NMC5</accession>
<dbReference type="Proteomes" id="UP000023152">
    <property type="component" value="Unassembled WGS sequence"/>
</dbReference>
<evidence type="ECO:0000313" key="4">
    <source>
        <dbReference type="Proteomes" id="UP000023152"/>
    </source>
</evidence>
<dbReference type="InterPro" id="IPR051816">
    <property type="entry name" value="Glycosyl_Hydrolase_31"/>
</dbReference>
<keyword evidence="4" id="KW-1185">Reference proteome</keyword>
<keyword evidence="1" id="KW-0472">Membrane</keyword>
<keyword evidence="1" id="KW-0812">Transmembrane</keyword>
<feature type="transmembrane region" description="Helical" evidence="1">
    <location>
        <begin position="150"/>
        <end position="171"/>
    </location>
</feature>
<organism evidence="3 4">
    <name type="scientific">Reticulomyxa filosa</name>
    <dbReference type="NCBI Taxonomy" id="46433"/>
    <lineage>
        <taxon>Eukaryota</taxon>
        <taxon>Sar</taxon>
        <taxon>Rhizaria</taxon>
        <taxon>Retaria</taxon>
        <taxon>Foraminifera</taxon>
        <taxon>Monothalamids</taxon>
        <taxon>Reticulomyxidae</taxon>
        <taxon>Reticulomyxa</taxon>
    </lineage>
</organism>
<keyword evidence="1" id="KW-1133">Transmembrane helix</keyword>
<protein>
    <recommendedName>
        <fullName evidence="2">Glycosyl hydrolase family 31 C-terminal domain-containing protein</fullName>
    </recommendedName>
</protein>
<dbReference type="AlphaFoldDB" id="X6NMC5"/>
<dbReference type="EMBL" id="ASPP01007421">
    <property type="protein sequence ID" value="ETO27171.1"/>
    <property type="molecule type" value="Genomic_DNA"/>
</dbReference>
<dbReference type="PANTHER" id="PTHR43863">
    <property type="entry name" value="HYDROLASE, PUTATIVE (AFU_ORTHOLOGUE AFUA_1G03140)-RELATED"/>
    <property type="match status" value="1"/>
</dbReference>
<evidence type="ECO:0000259" key="2">
    <source>
        <dbReference type="Pfam" id="PF21365"/>
    </source>
</evidence>
<sequence length="704" mass="81661">MCLKYLFALFQRHKDWHIYGPWGAYTWDYHLFSNPNITQYWFKQKSLRTAGKLEAAQALNFDTLQGDIMFNLTNETYMLVLEDVVLYPISQRTNDPSASDWIGSDLSAQQQSKKRRYLRKQRVANKHYLHSASTKHPQSQEPPTMDGFDFWLAFFCLLSLFPSVFMSHFLLMSAYYIKTIGGLIGSKGNIMVSQCAVFLFFFNMTLSCFSIQKQKSRNLLLKNKSHHLLFSFEPYFTSTASNVGYGYWSHDIMSAFFFVRQSYKIPTAKRLFFCMYVINTGAQLGMMNWILDGYVVYIQFGTVSPIFRTHDAGEATGECVDTSKGCPLVDIWTHPWKNFNIERQALQQRSELLPYWYNASYEAFRTGVSIIRPLYYVDPDLDEAYLSGHEYYIGHHILVAPVTNTSGGSFNLTQWNVWLPPGEWYEEHSGRYFDGNTQLARWFDLSEIPMYIKAGAILVKQPFEPRYTLGRAGMTHYTHLRFEIYPRSDVYAGSTQVYEDDGFTYDYLDTTDSNSHAFTYFEYTLNGSNFQAQIKTIGDYEYFPTRRQYSILLMSYVYNWFDGGDGLEGWYFDGIKMAVVVNCPNVTTRKKQNSTEFSIEMVFNDEWSNDLKKTDGMKGKIYRSYLSKNTLDEQNVPYGSTRVNLTDCAEMGFHLGNIATDFNSFQSLVSNFDTLFSAAINQVQNLQGVDYNRERYAINLLETI</sequence>
<dbReference type="Pfam" id="PF21365">
    <property type="entry name" value="Glyco_hydro_31_3rd"/>
    <property type="match status" value="1"/>
</dbReference>
<dbReference type="SUPFAM" id="SSF51011">
    <property type="entry name" value="Glycosyl hydrolase domain"/>
    <property type="match status" value="1"/>
</dbReference>
<name>X6NMC5_RETFI</name>
<evidence type="ECO:0000313" key="3">
    <source>
        <dbReference type="EMBL" id="ETO27171.1"/>
    </source>
</evidence>
<dbReference type="PANTHER" id="PTHR43863:SF2">
    <property type="entry name" value="MALTASE-GLUCOAMYLASE"/>
    <property type="match status" value="1"/>
</dbReference>
<reference evidence="3 4" key="1">
    <citation type="journal article" date="2013" name="Curr. Biol.">
        <title>The Genome of the Foraminiferan Reticulomyxa filosa.</title>
        <authorList>
            <person name="Glockner G."/>
            <person name="Hulsmann N."/>
            <person name="Schleicher M."/>
            <person name="Noegel A.A."/>
            <person name="Eichinger L."/>
            <person name="Gallinger C."/>
            <person name="Pawlowski J."/>
            <person name="Sierra R."/>
            <person name="Euteneuer U."/>
            <person name="Pillet L."/>
            <person name="Moustafa A."/>
            <person name="Platzer M."/>
            <person name="Groth M."/>
            <person name="Szafranski K."/>
            <person name="Schliwa M."/>
        </authorList>
    </citation>
    <scope>NUCLEOTIDE SEQUENCE [LARGE SCALE GENOMIC DNA]</scope>
</reference>
<dbReference type="OrthoDB" id="1334205at2759"/>
<dbReference type="Gene3D" id="2.60.40.1180">
    <property type="entry name" value="Golgi alpha-mannosidase II"/>
    <property type="match status" value="2"/>
</dbReference>